<evidence type="ECO:0000256" key="2">
    <source>
        <dbReference type="ARBA" id="ARBA00012438"/>
    </source>
</evidence>
<reference evidence="7 8" key="1">
    <citation type="submission" date="2020-05" db="EMBL/GenBank/DDBJ databases">
        <title>Genome sequencing of Spirosoma sp. TS118.</title>
        <authorList>
            <person name="Lee J.-H."/>
            <person name="Jeong S."/>
            <person name="Zhao L."/>
            <person name="Jung J.-H."/>
            <person name="Kim M.-K."/>
            <person name="Lim S."/>
        </authorList>
    </citation>
    <scope>NUCLEOTIDE SEQUENCE [LARGE SCALE GENOMIC DNA]</scope>
    <source>
        <strain evidence="7 8">TS118</strain>
    </source>
</reference>
<proteinExistence type="predicted"/>
<dbReference type="SMART" id="SM00387">
    <property type="entry name" value="HATPase_c"/>
    <property type="match status" value="1"/>
</dbReference>
<dbReference type="InterPro" id="IPR035965">
    <property type="entry name" value="PAS-like_dom_sf"/>
</dbReference>
<evidence type="ECO:0000259" key="6">
    <source>
        <dbReference type="PROSITE" id="PS50109"/>
    </source>
</evidence>
<protein>
    <recommendedName>
        <fullName evidence="2">histidine kinase</fullName>
        <ecNumber evidence="2">2.7.13.3</ecNumber>
    </recommendedName>
</protein>
<evidence type="ECO:0000256" key="1">
    <source>
        <dbReference type="ARBA" id="ARBA00000085"/>
    </source>
</evidence>
<dbReference type="Pfam" id="PF08448">
    <property type="entry name" value="PAS_4"/>
    <property type="match status" value="1"/>
</dbReference>
<dbReference type="InterPro" id="IPR013656">
    <property type="entry name" value="PAS_4"/>
</dbReference>
<dbReference type="Pfam" id="PF00512">
    <property type="entry name" value="HisKA"/>
    <property type="match status" value="1"/>
</dbReference>
<dbReference type="InterPro" id="IPR005467">
    <property type="entry name" value="His_kinase_dom"/>
</dbReference>
<dbReference type="InterPro" id="IPR003661">
    <property type="entry name" value="HisK_dim/P_dom"/>
</dbReference>
<name>A0A6M5Y5Y3_9BACT</name>
<keyword evidence="4" id="KW-0808">Transferase</keyword>
<dbReference type="InterPro" id="IPR004358">
    <property type="entry name" value="Sig_transdc_His_kin-like_C"/>
</dbReference>
<dbReference type="InterPro" id="IPR036097">
    <property type="entry name" value="HisK_dim/P_sf"/>
</dbReference>
<evidence type="ECO:0000256" key="3">
    <source>
        <dbReference type="ARBA" id="ARBA00022553"/>
    </source>
</evidence>
<gene>
    <name evidence="7" type="ORF">HNV11_03340</name>
</gene>
<dbReference type="AlphaFoldDB" id="A0A6M5Y5Y3"/>
<dbReference type="InterPro" id="IPR003594">
    <property type="entry name" value="HATPase_dom"/>
</dbReference>
<dbReference type="EC" id="2.7.13.3" evidence="2"/>
<dbReference type="InterPro" id="IPR000014">
    <property type="entry name" value="PAS"/>
</dbReference>
<dbReference type="SUPFAM" id="SSF55785">
    <property type="entry name" value="PYP-like sensor domain (PAS domain)"/>
    <property type="match status" value="3"/>
</dbReference>
<dbReference type="InterPro" id="IPR052162">
    <property type="entry name" value="Sensor_kinase/Photoreceptor"/>
</dbReference>
<evidence type="ECO:0000256" key="4">
    <source>
        <dbReference type="ARBA" id="ARBA00022679"/>
    </source>
</evidence>
<evidence type="ECO:0000256" key="5">
    <source>
        <dbReference type="ARBA" id="ARBA00022777"/>
    </source>
</evidence>
<feature type="domain" description="Histidine kinase" evidence="6">
    <location>
        <begin position="425"/>
        <end position="660"/>
    </location>
</feature>
<dbReference type="SMART" id="SM00388">
    <property type="entry name" value="HisKA"/>
    <property type="match status" value="1"/>
</dbReference>
<evidence type="ECO:0000313" key="7">
    <source>
        <dbReference type="EMBL" id="QJW88473.1"/>
    </source>
</evidence>
<dbReference type="SUPFAM" id="SSF47384">
    <property type="entry name" value="Homodimeric domain of signal transducing histidine kinase"/>
    <property type="match status" value="1"/>
</dbReference>
<organism evidence="7 8">
    <name type="scientific">Spirosoma taeanense</name>
    <dbReference type="NCBI Taxonomy" id="2735870"/>
    <lineage>
        <taxon>Bacteria</taxon>
        <taxon>Pseudomonadati</taxon>
        <taxon>Bacteroidota</taxon>
        <taxon>Cytophagia</taxon>
        <taxon>Cytophagales</taxon>
        <taxon>Cytophagaceae</taxon>
        <taxon>Spirosoma</taxon>
    </lineage>
</organism>
<dbReference type="GO" id="GO:0000155">
    <property type="term" value="F:phosphorelay sensor kinase activity"/>
    <property type="evidence" value="ECO:0007669"/>
    <property type="project" value="InterPro"/>
</dbReference>
<keyword evidence="3" id="KW-0597">Phosphoprotein</keyword>
<dbReference type="PANTHER" id="PTHR43304">
    <property type="entry name" value="PHYTOCHROME-LIKE PROTEIN CPH1"/>
    <property type="match status" value="1"/>
</dbReference>
<dbReference type="EMBL" id="CP053435">
    <property type="protein sequence ID" value="QJW88473.1"/>
    <property type="molecule type" value="Genomic_DNA"/>
</dbReference>
<dbReference type="PRINTS" id="PR00344">
    <property type="entry name" value="BCTRLSENSOR"/>
</dbReference>
<dbReference type="KEGG" id="stae:HNV11_03340"/>
<dbReference type="Gene3D" id="3.30.565.10">
    <property type="entry name" value="Histidine kinase-like ATPase, C-terminal domain"/>
    <property type="match status" value="1"/>
</dbReference>
<evidence type="ECO:0000313" key="8">
    <source>
        <dbReference type="Proteomes" id="UP000502756"/>
    </source>
</evidence>
<comment type="catalytic activity">
    <reaction evidence="1">
        <text>ATP + protein L-histidine = ADP + protein N-phospho-L-histidine.</text>
        <dbReference type="EC" id="2.7.13.3"/>
    </reaction>
</comment>
<sequence>MDGFTTSQPPPSPPAKFSAHEFDDQSALLTGLMANPYVGIALYEAVRDQTKGPNQGKIIDFRLRQINEVASNLQGKTPEQLIGRTRSEFYPWGTGDILLQHYIQVCETGAPYRDPHFHPLFGLWIDLSVQKLGDGILLIHNNITPERQAQLERQQQADLLQTIINNSPAGLAVFEAVRDDTGQIVDFIYRLTNPANARVTGRTVAEMTGQRMLELFPGLSDTGFVADLIETIQTGKTREFIFPYTNDGIDGWFDCSFVKQNDGALFTFMDVSELKRSELAQQQQAELLDRIMNSTLTGITVNKAIRNKAGQIIDFQITLANQQAMDVFGNLSEGVYTQTFCDRNPELAGSAAFTQYVDVVNTGQTLHLELPYGDRWYYLTLNKFGDGFINSSIDITDNHRYRQQLEAANLELQRSNDSLQQFAYVASHDLQEPLRKIQAFGTMLAEQYGSALGSTGQSYVQRMQSASVRMSELIKDLLAYSRVSTVREPFRKISLSEIVQTIVDEYELTIQETGAVIEISELPELTGDRPQLHQLFGNLLTNALKFRRPDVAPHVRVSARGITRQAIPAGTLPASATLETQRSDAETFYEISVQDNGIGFDKKYLDRIFQVFQRLHTHNQYPGTGVGLAICQKVAENHQGGISASGKLGEGATFRVYLPA</sequence>
<dbReference type="RefSeq" id="WP_171738310.1">
    <property type="nucleotide sequence ID" value="NZ_CP053435.1"/>
</dbReference>
<dbReference type="Gene3D" id="3.30.450.20">
    <property type="entry name" value="PAS domain"/>
    <property type="match status" value="3"/>
</dbReference>
<dbReference type="PROSITE" id="PS50109">
    <property type="entry name" value="HIS_KIN"/>
    <property type="match status" value="1"/>
</dbReference>
<keyword evidence="8" id="KW-1185">Reference proteome</keyword>
<dbReference type="Gene3D" id="1.10.287.130">
    <property type="match status" value="1"/>
</dbReference>
<dbReference type="SUPFAM" id="SSF55874">
    <property type="entry name" value="ATPase domain of HSP90 chaperone/DNA topoisomerase II/histidine kinase"/>
    <property type="match status" value="1"/>
</dbReference>
<dbReference type="CDD" id="cd00082">
    <property type="entry name" value="HisKA"/>
    <property type="match status" value="1"/>
</dbReference>
<dbReference type="Proteomes" id="UP000502756">
    <property type="component" value="Chromosome"/>
</dbReference>
<dbReference type="Pfam" id="PF02518">
    <property type="entry name" value="HATPase_c"/>
    <property type="match status" value="1"/>
</dbReference>
<dbReference type="PANTHER" id="PTHR43304:SF1">
    <property type="entry name" value="PAC DOMAIN-CONTAINING PROTEIN"/>
    <property type="match status" value="1"/>
</dbReference>
<dbReference type="CDD" id="cd00130">
    <property type="entry name" value="PAS"/>
    <property type="match status" value="1"/>
</dbReference>
<accession>A0A6M5Y5Y3</accession>
<keyword evidence="5" id="KW-0418">Kinase</keyword>
<dbReference type="InterPro" id="IPR036890">
    <property type="entry name" value="HATPase_C_sf"/>
</dbReference>